<gene>
    <name evidence="13" type="primary">yajC</name>
    <name evidence="13" type="ORF">ACFFGH_09320</name>
</gene>
<evidence type="ECO:0000256" key="1">
    <source>
        <dbReference type="ARBA" id="ARBA00004162"/>
    </source>
</evidence>
<evidence type="ECO:0000256" key="12">
    <source>
        <dbReference type="SAM" id="Phobius"/>
    </source>
</evidence>
<keyword evidence="6 12" id="KW-0812">Transmembrane</keyword>
<keyword evidence="7" id="KW-0653">Protein transport</keyword>
<feature type="transmembrane region" description="Helical" evidence="12">
    <location>
        <begin position="6"/>
        <end position="22"/>
    </location>
</feature>
<sequence length="124" mass="13637">MDVYTIVLLALLAVMIFFMFRNSKKRKAEMEAVREKMVPGVEVMTNFGLFGTLIAVDDETNIAEVETSPGTIVRVHRQTLSRVVEDTPAETVVDADELPAEPVLGDETPTADPTRRPGKSDGTE</sequence>
<keyword evidence="4" id="KW-0813">Transport</keyword>
<feature type="compositionally biased region" description="Basic and acidic residues" evidence="11">
    <location>
        <begin position="113"/>
        <end position="124"/>
    </location>
</feature>
<proteinExistence type="inferred from homology"/>
<comment type="subcellular location">
    <subcellularLocation>
        <location evidence="1">Cell membrane</location>
        <topology evidence="1">Single-pass membrane protein</topology>
    </subcellularLocation>
</comment>
<protein>
    <recommendedName>
        <fullName evidence="3">Sec translocon accessory complex subunit YajC</fullName>
    </recommendedName>
</protein>
<feature type="region of interest" description="Disordered" evidence="11">
    <location>
        <begin position="86"/>
        <end position="124"/>
    </location>
</feature>
<evidence type="ECO:0000256" key="5">
    <source>
        <dbReference type="ARBA" id="ARBA00022475"/>
    </source>
</evidence>
<keyword evidence="10 12" id="KW-0472">Membrane</keyword>
<evidence type="ECO:0000256" key="3">
    <source>
        <dbReference type="ARBA" id="ARBA00014962"/>
    </source>
</evidence>
<dbReference type="InterPro" id="IPR003849">
    <property type="entry name" value="Preprotein_translocase_YajC"/>
</dbReference>
<dbReference type="PANTHER" id="PTHR33909">
    <property type="entry name" value="SEC TRANSLOCON ACCESSORY COMPLEX SUBUNIT YAJC"/>
    <property type="match status" value="1"/>
</dbReference>
<evidence type="ECO:0000256" key="4">
    <source>
        <dbReference type="ARBA" id="ARBA00022448"/>
    </source>
</evidence>
<evidence type="ECO:0000256" key="6">
    <source>
        <dbReference type="ARBA" id="ARBA00022692"/>
    </source>
</evidence>
<keyword evidence="8 12" id="KW-1133">Transmembrane helix</keyword>
<dbReference type="Pfam" id="PF02699">
    <property type="entry name" value="YajC"/>
    <property type="match status" value="1"/>
</dbReference>
<organism evidence="13 14">
    <name type="scientific">Lysobacter korlensis</name>
    <dbReference type="NCBI Taxonomy" id="553636"/>
    <lineage>
        <taxon>Bacteria</taxon>
        <taxon>Pseudomonadati</taxon>
        <taxon>Pseudomonadota</taxon>
        <taxon>Gammaproteobacteria</taxon>
        <taxon>Lysobacterales</taxon>
        <taxon>Lysobacteraceae</taxon>
        <taxon>Lysobacter</taxon>
    </lineage>
</organism>
<comment type="caution">
    <text evidence="13">The sequence shown here is derived from an EMBL/GenBank/DDBJ whole genome shotgun (WGS) entry which is preliminary data.</text>
</comment>
<evidence type="ECO:0000256" key="9">
    <source>
        <dbReference type="ARBA" id="ARBA00023010"/>
    </source>
</evidence>
<keyword evidence="9" id="KW-0811">Translocation</keyword>
<dbReference type="PANTHER" id="PTHR33909:SF1">
    <property type="entry name" value="SEC TRANSLOCON ACCESSORY COMPLEX SUBUNIT YAJC"/>
    <property type="match status" value="1"/>
</dbReference>
<accession>A0ABV6RM53</accession>
<dbReference type="SMART" id="SM01323">
    <property type="entry name" value="YajC"/>
    <property type="match status" value="1"/>
</dbReference>
<evidence type="ECO:0000256" key="8">
    <source>
        <dbReference type="ARBA" id="ARBA00022989"/>
    </source>
</evidence>
<reference evidence="13 14" key="1">
    <citation type="submission" date="2024-09" db="EMBL/GenBank/DDBJ databases">
        <authorList>
            <person name="Sun Q."/>
            <person name="Mori K."/>
        </authorList>
    </citation>
    <scope>NUCLEOTIDE SEQUENCE [LARGE SCALE GENOMIC DNA]</scope>
    <source>
        <strain evidence="13 14">KCTC 23076</strain>
    </source>
</reference>
<evidence type="ECO:0000256" key="2">
    <source>
        <dbReference type="ARBA" id="ARBA00006742"/>
    </source>
</evidence>
<name>A0ABV6RM53_9GAMM</name>
<dbReference type="Proteomes" id="UP001589896">
    <property type="component" value="Unassembled WGS sequence"/>
</dbReference>
<evidence type="ECO:0000313" key="14">
    <source>
        <dbReference type="Proteomes" id="UP001589896"/>
    </source>
</evidence>
<evidence type="ECO:0000313" key="13">
    <source>
        <dbReference type="EMBL" id="MFC0678041.1"/>
    </source>
</evidence>
<evidence type="ECO:0000256" key="10">
    <source>
        <dbReference type="ARBA" id="ARBA00023136"/>
    </source>
</evidence>
<evidence type="ECO:0000256" key="11">
    <source>
        <dbReference type="SAM" id="MobiDB-lite"/>
    </source>
</evidence>
<keyword evidence="5" id="KW-1003">Cell membrane</keyword>
<evidence type="ECO:0000256" key="7">
    <source>
        <dbReference type="ARBA" id="ARBA00022927"/>
    </source>
</evidence>
<keyword evidence="14" id="KW-1185">Reference proteome</keyword>
<dbReference type="RefSeq" id="WP_386667546.1">
    <property type="nucleotide sequence ID" value="NZ_JBHLTG010000002.1"/>
</dbReference>
<dbReference type="EMBL" id="JBHLTG010000002">
    <property type="protein sequence ID" value="MFC0678041.1"/>
    <property type="molecule type" value="Genomic_DNA"/>
</dbReference>
<comment type="similarity">
    <text evidence="2">Belongs to the YajC family.</text>
</comment>